<dbReference type="RefSeq" id="WP_175310408.1">
    <property type="nucleotide sequence ID" value="NZ_CBCRYR010000027.1"/>
</dbReference>
<evidence type="ECO:0000256" key="1">
    <source>
        <dbReference type="SAM" id="SignalP"/>
    </source>
</evidence>
<keyword evidence="3" id="KW-1185">Reference proteome</keyword>
<accession>A0A7Y6B1B8</accession>
<sequence>MKSFAPALRRLPVAIVLSAAIVAPSTAAMAQVGKSTNAPAPKPMPDAGIIPLPLTPIVPASQRSCTTQTPSGLGYTVLRPASGPKPGADATVLVNYIG</sequence>
<proteinExistence type="predicted"/>
<name>A0A7Y6B1B8_9SPHN</name>
<dbReference type="Proteomes" id="UP000536441">
    <property type="component" value="Unassembled WGS sequence"/>
</dbReference>
<keyword evidence="1" id="KW-0732">Signal</keyword>
<organism evidence="2 3">
    <name type="scientific">Sphingomonas zeae</name>
    <dbReference type="NCBI Taxonomy" id="1646122"/>
    <lineage>
        <taxon>Bacteria</taxon>
        <taxon>Pseudomonadati</taxon>
        <taxon>Pseudomonadota</taxon>
        <taxon>Alphaproteobacteria</taxon>
        <taxon>Sphingomonadales</taxon>
        <taxon>Sphingomonadaceae</taxon>
        <taxon>Sphingomonas</taxon>
    </lineage>
</organism>
<evidence type="ECO:0000313" key="3">
    <source>
        <dbReference type="Proteomes" id="UP000536441"/>
    </source>
</evidence>
<feature type="chain" id="PRO_5031291544" evidence="1">
    <location>
        <begin position="31"/>
        <end position="98"/>
    </location>
</feature>
<reference evidence="2 3" key="1">
    <citation type="submission" date="2020-05" db="EMBL/GenBank/DDBJ databases">
        <title>Genome Sequencing of Type Strains.</title>
        <authorList>
            <person name="Lemaire J.F."/>
            <person name="Inderbitzin P."/>
            <person name="Gregorio O.A."/>
            <person name="Collins S.B."/>
            <person name="Wespe N."/>
            <person name="Knight-Connoni V."/>
        </authorList>
    </citation>
    <scope>NUCLEOTIDE SEQUENCE [LARGE SCALE GENOMIC DNA]</scope>
    <source>
        <strain evidence="2 3">DSM 100049</strain>
    </source>
</reference>
<dbReference type="AlphaFoldDB" id="A0A7Y6B1B8"/>
<dbReference type="EMBL" id="JABMCH010000041">
    <property type="protein sequence ID" value="NUU45610.1"/>
    <property type="molecule type" value="Genomic_DNA"/>
</dbReference>
<evidence type="ECO:0000313" key="2">
    <source>
        <dbReference type="EMBL" id="NUU45610.1"/>
    </source>
</evidence>
<comment type="caution">
    <text evidence="2">The sequence shown here is derived from an EMBL/GenBank/DDBJ whole genome shotgun (WGS) entry which is preliminary data.</text>
</comment>
<gene>
    <name evidence="2" type="ORF">HP438_01255</name>
</gene>
<protein>
    <submittedName>
        <fullName evidence="2">Uncharacterized protein</fullName>
    </submittedName>
</protein>
<feature type="signal peptide" evidence="1">
    <location>
        <begin position="1"/>
        <end position="30"/>
    </location>
</feature>